<dbReference type="WBParaSite" id="nRc.2.0.1.t37344-RA">
    <property type="protein sequence ID" value="nRc.2.0.1.t37344-RA"/>
    <property type="gene ID" value="nRc.2.0.1.g37344"/>
</dbReference>
<evidence type="ECO:0000313" key="2">
    <source>
        <dbReference type="Proteomes" id="UP000887565"/>
    </source>
</evidence>
<organism evidence="2 3">
    <name type="scientific">Romanomermis culicivorax</name>
    <name type="common">Nematode worm</name>
    <dbReference type="NCBI Taxonomy" id="13658"/>
    <lineage>
        <taxon>Eukaryota</taxon>
        <taxon>Metazoa</taxon>
        <taxon>Ecdysozoa</taxon>
        <taxon>Nematoda</taxon>
        <taxon>Enoplea</taxon>
        <taxon>Dorylaimia</taxon>
        <taxon>Mermithida</taxon>
        <taxon>Mermithoidea</taxon>
        <taxon>Mermithidae</taxon>
        <taxon>Romanomermis</taxon>
    </lineage>
</organism>
<name>A0A915KHD5_ROMCU</name>
<dbReference type="Proteomes" id="UP000887565">
    <property type="component" value="Unplaced"/>
</dbReference>
<dbReference type="AlphaFoldDB" id="A0A915KHD5"/>
<accession>A0A915KHD5</accession>
<sequence length="68" mass="7410">MENPIALREEMRDTAACRFAVALSQAELPGFPYPLVAVRRTYALTPRTRRPAPSSLGRGLASSGYLST</sequence>
<protein>
    <submittedName>
        <fullName evidence="3">Uncharacterized protein</fullName>
    </submittedName>
</protein>
<proteinExistence type="predicted"/>
<feature type="region of interest" description="Disordered" evidence="1">
    <location>
        <begin position="47"/>
        <end position="68"/>
    </location>
</feature>
<keyword evidence="2" id="KW-1185">Reference proteome</keyword>
<reference evidence="3" key="1">
    <citation type="submission" date="2022-11" db="UniProtKB">
        <authorList>
            <consortium name="WormBaseParasite"/>
        </authorList>
    </citation>
    <scope>IDENTIFICATION</scope>
</reference>
<evidence type="ECO:0000313" key="3">
    <source>
        <dbReference type="WBParaSite" id="nRc.2.0.1.t37344-RA"/>
    </source>
</evidence>
<evidence type="ECO:0000256" key="1">
    <source>
        <dbReference type="SAM" id="MobiDB-lite"/>
    </source>
</evidence>